<accession>A0A5C7H8W9</accession>
<keyword evidence="5" id="KW-0472">Membrane</keyword>
<evidence type="ECO:0000256" key="2">
    <source>
        <dbReference type="ARBA" id="ARBA00006824"/>
    </source>
</evidence>
<sequence>MVQVSLSTIQTHMVSLSTIPPTKRYYWSLTPPLQLIWSVSQPLQQNNPFAFSLHHSKNKSQDITDMQEGEVVGREDDGSDLAGQGDDVARISPLDGVLDISAEHEVSFTLNLYSDGYSIGKPSEGWTIFETLRYAPQHNWSAYEEALKTNPVIAIMMISGVVYSLGDWIAQCYEGKPLFEFDRARMFRSGLVGFTLHVIMFLSQELFPSQDWWVVPTKVAFDQTIWSAIWNSVYFTVLGFLRLESPV</sequence>
<keyword evidence="4" id="KW-1133">Transmembrane helix</keyword>
<dbReference type="PANTHER" id="PTHR11266">
    <property type="entry name" value="PEROXISOMAL MEMBRANE PROTEIN 2, PXMP2 MPV17"/>
    <property type="match status" value="1"/>
</dbReference>
<dbReference type="Proteomes" id="UP000323000">
    <property type="component" value="Chromosome 10"/>
</dbReference>
<dbReference type="AlphaFoldDB" id="A0A5C7H8W9"/>
<comment type="similarity">
    <text evidence="2 6">Belongs to the peroxisomal membrane protein PXMP2/4 family.</text>
</comment>
<reference evidence="8" key="1">
    <citation type="journal article" date="2019" name="Gigascience">
        <title>De novo genome assembly of the endangered Acer yangbiense, a plant species with extremely small populations endemic to Yunnan Province, China.</title>
        <authorList>
            <person name="Yang J."/>
            <person name="Wariss H.M."/>
            <person name="Tao L."/>
            <person name="Zhang R."/>
            <person name="Yun Q."/>
            <person name="Hollingsworth P."/>
            <person name="Dao Z."/>
            <person name="Luo G."/>
            <person name="Guo H."/>
            <person name="Ma Y."/>
            <person name="Sun W."/>
        </authorList>
    </citation>
    <scope>NUCLEOTIDE SEQUENCE [LARGE SCALE GENOMIC DNA]</scope>
    <source>
        <strain evidence="8">cv. Malutang</strain>
    </source>
</reference>
<dbReference type="OrthoDB" id="430207at2759"/>
<dbReference type="GO" id="GO:0016020">
    <property type="term" value="C:membrane"/>
    <property type="evidence" value="ECO:0007669"/>
    <property type="project" value="UniProtKB-SubCell"/>
</dbReference>
<evidence type="ECO:0000256" key="5">
    <source>
        <dbReference type="ARBA" id="ARBA00023136"/>
    </source>
</evidence>
<evidence type="ECO:0000256" key="6">
    <source>
        <dbReference type="RuleBase" id="RU363053"/>
    </source>
</evidence>
<comment type="subcellular location">
    <subcellularLocation>
        <location evidence="1">Membrane</location>
        <topology evidence="1">Multi-pass membrane protein</topology>
    </subcellularLocation>
</comment>
<organism evidence="7 8">
    <name type="scientific">Acer yangbiense</name>
    <dbReference type="NCBI Taxonomy" id="1000413"/>
    <lineage>
        <taxon>Eukaryota</taxon>
        <taxon>Viridiplantae</taxon>
        <taxon>Streptophyta</taxon>
        <taxon>Embryophyta</taxon>
        <taxon>Tracheophyta</taxon>
        <taxon>Spermatophyta</taxon>
        <taxon>Magnoliopsida</taxon>
        <taxon>eudicotyledons</taxon>
        <taxon>Gunneridae</taxon>
        <taxon>Pentapetalae</taxon>
        <taxon>rosids</taxon>
        <taxon>malvids</taxon>
        <taxon>Sapindales</taxon>
        <taxon>Sapindaceae</taxon>
        <taxon>Hippocastanoideae</taxon>
        <taxon>Acereae</taxon>
        <taxon>Acer</taxon>
    </lineage>
</organism>
<dbReference type="GO" id="GO:0005737">
    <property type="term" value="C:cytoplasm"/>
    <property type="evidence" value="ECO:0007669"/>
    <property type="project" value="TreeGrafter"/>
</dbReference>
<protein>
    <submittedName>
        <fullName evidence="7">Uncharacterized protein</fullName>
    </submittedName>
</protein>
<dbReference type="EMBL" id="VAHF01000010">
    <property type="protein sequence ID" value="TXG53391.1"/>
    <property type="molecule type" value="Genomic_DNA"/>
</dbReference>
<dbReference type="InterPro" id="IPR007248">
    <property type="entry name" value="Mpv17_PMP22"/>
</dbReference>
<keyword evidence="8" id="KW-1185">Reference proteome</keyword>
<evidence type="ECO:0000313" key="7">
    <source>
        <dbReference type="EMBL" id="TXG53391.1"/>
    </source>
</evidence>
<evidence type="ECO:0000256" key="3">
    <source>
        <dbReference type="ARBA" id="ARBA00022692"/>
    </source>
</evidence>
<evidence type="ECO:0000256" key="4">
    <source>
        <dbReference type="ARBA" id="ARBA00022989"/>
    </source>
</evidence>
<evidence type="ECO:0000256" key="1">
    <source>
        <dbReference type="ARBA" id="ARBA00004141"/>
    </source>
</evidence>
<dbReference type="PANTHER" id="PTHR11266:SF121">
    <property type="entry name" value="OS09G0315000 PROTEIN"/>
    <property type="match status" value="1"/>
</dbReference>
<evidence type="ECO:0000313" key="8">
    <source>
        <dbReference type="Proteomes" id="UP000323000"/>
    </source>
</evidence>
<proteinExistence type="inferred from homology"/>
<comment type="caution">
    <text evidence="7">The sequence shown here is derived from an EMBL/GenBank/DDBJ whole genome shotgun (WGS) entry which is preliminary data.</text>
</comment>
<gene>
    <name evidence="7" type="ORF">EZV62_022560</name>
</gene>
<name>A0A5C7H8W9_9ROSI</name>
<keyword evidence="3" id="KW-0812">Transmembrane</keyword>